<sequence>MRHGFVVPFASETEFVELARLGEQAGWDAVLSWEGVWRQDAWVQLGAAAVATERIRLGTVVTPAARYRPWDLAALTGSVDRLSGGRVTLGVGLGALNTNWTAFEGETPRKERAELLDECLAIWSRLSAGEKFSHTGAHYQLDLTGELEPGGPPPTAQRPHPPVWAVGALVRGRERQPSLERAARWQGIFPAVVGGDAEPGHSNLDPAALGEIVDRVRALREADGLPWEGYDVVVEGDSHGDFGDTHDPSGWAEAGATWWVESWWDVPGTPAGVEELRRRVAAGPPR</sequence>
<dbReference type="OrthoDB" id="5175259at2"/>
<keyword evidence="1" id="KW-0285">Flavoprotein</keyword>
<dbReference type="AlphaFoldDB" id="A0A542X9E6"/>
<accession>A0A542X9E6</accession>
<dbReference type="InterPro" id="IPR011251">
    <property type="entry name" value="Luciferase-like_dom"/>
</dbReference>
<dbReference type="EMBL" id="VFOK01000001">
    <property type="protein sequence ID" value="TQL32462.1"/>
    <property type="molecule type" value="Genomic_DNA"/>
</dbReference>
<keyword evidence="7" id="KW-1185">Reference proteome</keyword>
<evidence type="ECO:0000256" key="1">
    <source>
        <dbReference type="ARBA" id="ARBA00022630"/>
    </source>
</evidence>
<dbReference type="PANTHER" id="PTHR42847">
    <property type="entry name" value="ALKANESULFONATE MONOOXYGENASE"/>
    <property type="match status" value="1"/>
</dbReference>
<evidence type="ECO:0000313" key="7">
    <source>
        <dbReference type="Proteomes" id="UP000318336"/>
    </source>
</evidence>
<dbReference type="Gene3D" id="3.20.20.30">
    <property type="entry name" value="Luciferase-like domain"/>
    <property type="match status" value="1"/>
</dbReference>
<gene>
    <name evidence="6" type="ORF">FB554_0588</name>
</gene>
<dbReference type="RefSeq" id="WP_142004555.1">
    <property type="nucleotide sequence ID" value="NZ_CAJTBP010000001.1"/>
</dbReference>
<keyword evidence="4 6" id="KW-0503">Monooxygenase</keyword>
<dbReference type="SUPFAM" id="SSF51679">
    <property type="entry name" value="Bacterial luciferase-like"/>
    <property type="match status" value="1"/>
</dbReference>
<evidence type="ECO:0000259" key="5">
    <source>
        <dbReference type="Pfam" id="PF00296"/>
    </source>
</evidence>
<reference evidence="6 7" key="1">
    <citation type="submission" date="2019-06" db="EMBL/GenBank/DDBJ databases">
        <title>Sequencing the genomes of 1000 actinobacteria strains.</title>
        <authorList>
            <person name="Klenk H.-P."/>
        </authorList>
    </citation>
    <scope>NUCLEOTIDE SEQUENCE [LARGE SCALE GENOMIC DNA]</scope>
    <source>
        <strain evidence="6 7">DSM 24617</strain>
    </source>
</reference>
<evidence type="ECO:0000256" key="4">
    <source>
        <dbReference type="ARBA" id="ARBA00023033"/>
    </source>
</evidence>
<evidence type="ECO:0000256" key="2">
    <source>
        <dbReference type="ARBA" id="ARBA00022643"/>
    </source>
</evidence>
<proteinExistence type="predicted"/>
<dbReference type="InterPro" id="IPR050172">
    <property type="entry name" value="SsuD_RutA_monooxygenase"/>
</dbReference>
<feature type="domain" description="Luciferase-like" evidence="5">
    <location>
        <begin position="13"/>
        <end position="167"/>
    </location>
</feature>
<dbReference type="Proteomes" id="UP000318336">
    <property type="component" value="Unassembled WGS sequence"/>
</dbReference>
<dbReference type="GO" id="GO:0046306">
    <property type="term" value="P:alkanesulfonate catabolic process"/>
    <property type="evidence" value="ECO:0007669"/>
    <property type="project" value="TreeGrafter"/>
</dbReference>
<protein>
    <submittedName>
        <fullName evidence="6">Luciferase-like monooxygenase</fullName>
    </submittedName>
</protein>
<dbReference type="PANTHER" id="PTHR42847:SF4">
    <property type="entry name" value="ALKANESULFONATE MONOOXYGENASE-RELATED"/>
    <property type="match status" value="1"/>
</dbReference>
<evidence type="ECO:0000256" key="3">
    <source>
        <dbReference type="ARBA" id="ARBA00023002"/>
    </source>
</evidence>
<comment type="caution">
    <text evidence="6">The sequence shown here is derived from an EMBL/GenBank/DDBJ whole genome shotgun (WGS) entry which is preliminary data.</text>
</comment>
<organism evidence="6 7">
    <name type="scientific">Barrientosiimonas humi</name>
    <dbReference type="NCBI Taxonomy" id="999931"/>
    <lineage>
        <taxon>Bacteria</taxon>
        <taxon>Bacillati</taxon>
        <taxon>Actinomycetota</taxon>
        <taxon>Actinomycetes</taxon>
        <taxon>Micrococcales</taxon>
        <taxon>Dermacoccaceae</taxon>
        <taxon>Barrientosiimonas</taxon>
    </lineage>
</organism>
<dbReference type="GO" id="GO:0008726">
    <property type="term" value="F:alkanesulfonate monooxygenase activity"/>
    <property type="evidence" value="ECO:0007669"/>
    <property type="project" value="TreeGrafter"/>
</dbReference>
<name>A0A542X9E6_9MICO</name>
<keyword evidence="3" id="KW-0560">Oxidoreductase</keyword>
<evidence type="ECO:0000313" key="6">
    <source>
        <dbReference type="EMBL" id="TQL32462.1"/>
    </source>
</evidence>
<dbReference type="Pfam" id="PF00296">
    <property type="entry name" value="Bac_luciferase"/>
    <property type="match status" value="1"/>
</dbReference>
<keyword evidence="2" id="KW-0288">FMN</keyword>
<dbReference type="InterPro" id="IPR036661">
    <property type="entry name" value="Luciferase-like_sf"/>
</dbReference>